<keyword evidence="6" id="KW-0812">Transmembrane</keyword>
<dbReference type="PANTHER" id="PTHR10434:SF64">
    <property type="entry name" value="1-ACYL-SN-GLYCEROL-3-PHOSPHATE ACYLTRANSFERASE-RELATED"/>
    <property type="match status" value="1"/>
</dbReference>
<keyword evidence="4" id="KW-0443">Lipid metabolism</keyword>
<dbReference type="EMBL" id="RBKT01000001">
    <property type="protein sequence ID" value="RKR88212.1"/>
    <property type="molecule type" value="Genomic_DNA"/>
</dbReference>
<evidence type="ECO:0000259" key="7">
    <source>
        <dbReference type="SMART" id="SM00563"/>
    </source>
</evidence>
<evidence type="ECO:0000256" key="4">
    <source>
        <dbReference type="ARBA" id="ARBA00023098"/>
    </source>
</evidence>
<sequence>MNPLWQPRSACGPHCLPGAGETPEVSRLRRAGRLAALFGALLFGALLLPVLPVLPPAGRQAGGRWWARLVLGSLGITLRVRGRLPRRRALLAANHISWLDIMATLAVAPARMLAKQEVRQWPLIGPLASAGGTIFVNRGRPRALPRTVALVAEALRADRVVAVFPEGTTWCGKPRETSDCPAGGRFRPAMFQAAIDAGAPVVPLTISYRTGPGRDGTTAAAFLGDDSLLVSLRRVLAVRGLTITVTAAPALHPEQTASRRRLAQAAESAVRLAGPLAHRRAARVEPVLPLPVPVTLVIPSGAVPAPTLAAPTSLGAPPPGLDLAA</sequence>
<evidence type="ECO:0000313" key="8">
    <source>
        <dbReference type="EMBL" id="RKR88212.1"/>
    </source>
</evidence>
<dbReference type="GO" id="GO:0003841">
    <property type="term" value="F:1-acylglycerol-3-phosphate O-acyltransferase activity"/>
    <property type="evidence" value="ECO:0007669"/>
    <property type="project" value="TreeGrafter"/>
</dbReference>
<dbReference type="Proteomes" id="UP000277671">
    <property type="component" value="Unassembled WGS sequence"/>
</dbReference>
<feature type="transmembrane region" description="Helical" evidence="6">
    <location>
        <begin position="34"/>
        <end position="53"/>
    </location>
</feature>
<reference evidence="8 9" key="1">
    <citation type="submission" date="2018-10" db="EMBL/GenBank/DDBJ databases">
        <title>Sequencing the genomes of 1000 actinobacteria strains.</title>
        <authorList>
            <person name="Klenk H.-P."/>
        </authorList>
    </citation>
    <scope>NUCLEOTIDE SEQUENCE [LARGE SCALE GENOMIC DNA]</scope>
    <source>
        <strain evidence="8 9">DSM 45175</strain>
    </source>
</reference>
<evidence type="ECO:0000256" key="5">
    <source>
        <dbReference type="ARBA" id="ARBA00023315"/>
    </source>
</evidence>
<accession>A0A495JIQ5</accession>
<keyword evidence="5 8" id="KW-0012">Acyltransferase</keyword>
<evidence type="ECO:0000256" key="6">
    <source>
        <dbReference type="SAM" id="Phobius"/>
    </source>
</evidence>
<dbReference type="RefSeq" id="WP_121156855.1">
    <property type="nucleotide sequence ID" value="NZ_RBKT01000001.1"/>
</dbReference>
<dbReference type="SMART" id="SM00563">
    <property type="entry name" value="PlsC"/>
    <property type="match status" value="1"/>
</dbReference>
<keyword evidence="6" id="KW-1133">Transmembrane helix</keyword>
<organism evidence="8 9">
    <name type="scientific">Micromonospora pisi</name>
    <dbReference type="NCBI Taxonomy" id="589240"/>
    <lineage>
        <taxon>Bacteria</taxon>
        <taxon>Bacillati</taxon>
        <taxon>Actinomycetota</taxon>
        <taxon>Actinomycetes</taxon>
        <taxon>Micromonosporales</taxon>
        <taxon>Micromonosporaceae</taxon>
        <taxon>Micromonospora</taxon>
    </lineage>
</organism>
<comment type="caution">
    <text evidence="8">The sequence shown here is derived from an EMBL/GenBank/DDBJ whole genome shotgun (WGS) entry which is preliminary data.</text>
</comment>
<proteinExistence type="predicted"/>
<name>A0A495JIQ5_9ACTN</name>
<dbReference type="SUPFAM" id="SSF69593">
    <property type="entry name" value="Glycerol-3-phosphate (1)-acyltransferase"/>
    <property type="match status" value="1"/>
</dbReference>
<dbReference type="AlphaFoldDB" id="A0A495JIQ5"/>
<protein>
    <submittedName>
        <fullName evidence="8">1-acyl-sn-glycerol-3-phosphate acyltransferase</fullName>
    </submittedName>
</protein>
<evidence type="ECO:0000256" key="3">
    <source>
        <dbReference type="ARBA" id="ARBA00022679"/>
    </source>
</evidence>
<keyword evidence="6" id="KW-0472">Membrane</keyword>
<evidence type="ECO:0000256" key="1">
    <source>
        <dbReference type="ARBA" id="ARBA00005189"/>
    </source>
</evidence>
<dbReference type="CDD" id="cd07989">
    <property type="entry name" value="LPLAT_AGPAT-like"/>
    <property type="match status" value="1"/>
</dbReference>
<dbReference type="InterPro" id="IPR002123">
    <property type="entry name" value="Plipid/glycerol_acylTrfase"/>
</dbReference>
<keyword evidence="3 8" id="KW-0808">Transferase</keyword>
<comment type="pathway">
    <text evidence="1">Lipid metabolism.</text>
</comment>
<evidence type="ECO:0000256" key="2">
    <source>
        <dbReference type="ARBA" id="ARBA00022516"/>
    </source>
</evidence>
<keyword evidence="9" id="KW-1185">Reference proteome</keyword>
<dbReference type="GO" id="GO:0006654">
    <property type="term" value="P:phosphatidic acid biosynthetic process"/>
    <property type="evidence" value="ECO:0007669"/>
    <property type="project" value="TreeGrafter"/>
</dbReference>
<dbReference type="OrthoDB" id="5184723at2"/>
<feature type="domain" description="Phospholipid/glycerol acyltransferase" evidence="7">
    <location>
        <begin position="89"/>
        <end position="209"/>
    </location>
</feature>
<evidence type="ECO:0000313" key="9">
    <source>
        <dbReference type="Proteomes" id="UP000277671"/>
    </source>
</evidence>
<keyword evidence="2" id="KW-0444">Lipid biosynthesis</keyword>
<dbReference type="Pfam" id="PF01553">
    <property type="entry name" value="Acyltransferase"/>
    <property type="match status" value="1"/>
</dbReference>
<dbReference type="PANTHER" id="PTHR10434">
    <property type="entry name" value="1-ACYL-SN-GLYCEROL-3-PHOSPHATE ACYLTRANSFERASE"/>
    <property type="match status" value="1"/>
</dbReference>
<gene>
    <name evidence="8" type="ORF">BDK92_2520</name>
</gene>